<evidence type="ECO:0000313" key="4">
    <source>
        <dbReference type="Proteomes" id="UP001516023"/>
    </source>
</evidence>
<feature type="compositionally biased region" description="Polar residues" evidence="1">
    <location>
        <begin position="1"/>
        <end position="13"/>
    </location>
</feature>
<organism evidence="3 4">
    <name type="scientific">Cyclotella cryptica</name>
    <dbReference type="NCBI Taxonomy" id="29204"/>
    <lineage>
        <taxon>Eukaryota</taxon>
        <taxon>Sar</taxon>
        <taxon>Stramenopiles</taxon>
        <taxon>Ochrophyta</taxon>
        <taxon>Bacillariophyta</taxon>
        <taxon>Coscinodiscophyceae</taxon>
        <taxon>Thalassiosirophycidae</taxon>
        <taxon>Stephanodiscales</taxon>
        <taxon>Stephanodiscaceae</taxon>
        <taxon>Cyclotella</taxon>
    </lineage>
</organism>
<dbReference type="SMART" id="SM00233">
    <property type="entry name" value="PH"/>
    <property type="match status" value="1"/>
</dbReference>
<name>A0ABD3QH61_9STRA</name>
<dbReference type="Proteomes" id="UP001516023">
    <property type="component" value="Unassembled WGS sequence"/>
</dbReference>
<proteinExistence type="predicted"/>
<evidence type="ECO:0000256" key="1">
    <source>
        <dbReference type="SAM" id="MobiDB-lite"/>
    </source>
</evidence>
<reference evidence="3 4" key="1">
    <citation type="journal article" date="2020" name="G3 (Bethesda)">
        <title>Improved Reference Genome for Cyclotella cryptica CCMP332, a Model for Cell Wall Morphogenesis, Salinity Adaptation, and Lipid Production in Diatoms (Bacillariophyta).</title>
        <authorList>
            <person name="Roberts W.R."/>
            <person name="Downey K.M."/>
            <person name="Ruck E.C."/>
            <person name="Traller J.C."/>
            <person name="Alverson A.J."/>
        </authorList>
    </citation>
    <scope>NUCLEOTIDE SEQUENCE [LARGE SCALE GENOMIC DNA]</scope>
    <source>
        <strain evidence="3 4">CCMP332</strain>
    </source>
</reference>
<dbReference type="InterPro" id="IPR009769">
    <property type="entry name" value="EDR2_C"/>
</dbReference>
<keyword evidence="4" id="KW-1185">Reference proteome</keyword>
<dbReference type="PANTHER" id="PTHR31558">
    <property type="entry name" value="CW14 PROTEIN"/>
    <property type="match status" value="1"/>
</dbReference>
<gene>
    <name evidence="3" type="ORF">HJC23_013867</name>
</gene>
<protein>
    <recommendedName>
        <fullName evidence="2">PH domain-containing protein</fullName>
    </recommendedName>
</protein>
<dbReference type="Pfam" id="PF07059">
    <property type="entry name" value="EDR2_C"/>
    <property type="match status" value="1"/>
</dbReference>
<dbReference type="InterPro" id="IPR011993">
    <property type="entry name" value="PH-like_dom_sf"/>
</dbReference>
<dbReference type="SUPFAM" id="SSF50729">
    <property type="entry name" value="PH domain-like"/>
    <property type="match status" value="1"/>
</dbReference>
<accession>A0ABD3QH61</accession>
<evidence type="ECO:0000313" key="3">
    <source>
        <dbReference type="EMBL" id="KAL3799412.1"/>
    </source>
</evidence>
<sequence>MSDVTPLTTNLPRNKSADALGTNTAVDATSPGGSIPGEICKLSKDGFIGYRGDVAHSLSNDYYSDDDDSVEIDGGDGNPRKYSGDGINVIRAQKDGSFDLCGSMYKRRGGLGRNAENKWIMRCFTLYGPILCYHEEAKIEQVADPSNPRARLNLLKTETIAEMHSKHKPGLPTEHLLTVNIYSNLGKRKWEMCCTSKEQQIVWYNAINAYDGKAIYSGGGGTGANRSPSYDNDDMDPNVLLSPTEARENLTLSVPDIGSSDRTEFRPRLTSSSGLSIQDIELVAKAAARAAVSMSQESFSKQRHNDEISRSHVILFIVVMNAASYWIRHGSEQSYKITLFFLNAYVLYVSLQKMSDSTKTTLKGPKARAARAKKHIPPSMTSTTSSSSPHKPKRKGTSKLLPMGSTIPKNTMQPHSYSNSDSSLFNLRIGPNYKKNKQKAPSGPALYELHSMDFVYADTALKRTSDKFVIPSIPGVTDTSTGHSHIPPVLIINTWLPGEEPSLFSKTTDGESYSIPMMFVMTKDTFQQLKDIENASPAVKLWSEWCLKAETDAEFRGRFKCMGMIEDIETTGVPKFIQGYNGKPALVTKSGCFKRYDNYVEFTINVGMWAFPARKGLHTLAPKFPDFIVNIGFTIEGRSDEELPETLLGGCRILNLDPDKAVVDGVDF</sequence>
<dbReference type="InterPro" id="IPR001849">
    <property type="entry name" value="PH_domain"/>
</dbReference>
<dbReference type="PROSITE" id="PS50003">
    <property type="entry name" value="PH_DOMAIN"/>
    <property type="match status" value="1"/>
</dbReference>
<feature type="region of interest" description="Disordered" evidence="1">
    <location>
        <begin position="359"/>
        <end position="419"/>
    </location>
</feature>
<dbReference type="EMBL" id="JABMIG020000039">
    <property type="protein sequence ID" value="KAL3799412.1"/>
    <property type="molecule type" value="Genomic_DNA"/>
</dbReference>
<feature type="compositionally biased region" description="Low complexity" evidence="1">
    <location>
        <begin position="377"/>
        <end position="389"/>
    </location>
</feature>
<dbReference type="Gene3D" id="2.30.29.30">
    <property type="entry name" value="Pleckstrin-homology domain (PH domain)/Phosphotyrosine-binding domain (PTB)"/>
    <property type="match status" value="1"/>
</dbReference>
<comment type="caution">
    <text evidence="3">The sequence shown here is derived from an EMBL/GenBank/DDBJ whole genome shotgun (WGS) entry which is preliminary data.</text>
</comment>
<evidence type="ECO:0000259" key="2">
    <source>
        <dbReference type="PROSITE" id="PS50003"/>
    </source>
</evidence>
<feature type="region of interest" description="Disordered" evidence="1">
    <location>
        <begin position="1"/>
        <end position="29"/>
    </location>
</feature>
<feature type="domain" description="PH" evidence="2">
    <location>
        <begin position="97"/>
        <end position="212"/>
    </location>
</feature>
<feature type="compositionally biased region" description="Basic residues" evidence="1">
    <location>
        <begin position="365"/>
        <end position="376"/>
    </location>
</feature>
<feature type="compositionally biased region" description="Polar residues" evidence="1">
    <location>
        <begin position="407"/>
        <end position="419"/>
    </location>
</feature>
<dbReference type="AlphaFoldDB" id="A0ABD3QH61"/>